<accession>A0A0H3W5S4</accession>
<dbReference type="Gene3D" id="2.60.120.200">
    <property type="match status" value="1"/>
</dbReference>
<evidence type="ECO:0000259" key="2">
    <source>
        <dbReference type="Pfam" id="PF21294"/>
    </source>
</evidence>
<dbReference type="BRENDA" id="4.2.2.3">
    <property type="organism ID" value="9814"/>
</dbReference>
<dbReference type="GO" id="GO:0016829">
    <property type="term" value="F:lyase activity"/>
    <property type="evidence" value="ECO:0007669"/>
    <property type="project" value="UniProtKB-KW"/>
</dbReference>
<dbReference type="PANTHER" id="PTHR40124:SF1">
    <property type="entry name" value="DISAGGREGATASE RELATED REPEAT PROTEIN"/>
    <property type="match status" value="1"/>
</dbReference>
<dbReference type="PANTHER" id="PTHR40124">
    <property type="match status" value="1"/>
</dbReference>
<evidence type="ECO:0000313" key="3">
    <source>
        <dbReference type="EMBL" id="AKK25357.1"/>
    </source>
</evidence>
<keyword evidence="3" id="KW-0456">Lyase</keyword>
<reference evidence="3" key="1">
    <citation type="submission" date="2015-01" db="EMBL/GenBank/DDBJ databases">
        <title>cDNA cloning and expression of an alginate lyase from abalone, Haliotis discus hannai.</title>
        <authorList>
            <person name="Zhang Q."/>
            <person name="Wang L."/>
            <person name="Yan J."/>
            <person name="Sun X."/>
        </authorList>
    </citation>
    <scope>NUCLEOTIDE SEQUENCE</scope>
</reference>
<dbReference type="Pfam" id="PF21294">
    <property type="entry name" value="Polysacc_lyase_14"/>
    <property type="match status" value="1"/>
</dbReference>
<dbReference type="SMR" id="A0A0H3W5S4"/>
<feature type="domain" description="Polysaccharide lyase 14" evidence="2">
    <location>
        <begin position="58"/>
        <end position="260"/>
    </location>
</feature>
<keyword evidence="1" id="KW-0732">Signal</keyword>
<dbReference type="AlphaFoldDB" id="A0A0H3W5S4"/>
<feature type="signal peptide" evidence="1">
    <location>
        <begin position="1"/>
        <end position="17"/>
    </location>
</feature>
<feature type="chain" id="PRO_5005203133" evidence="1">
    <location>
        <begin position="18"/>
        <end position="273"/>
    </location>
</feature>
<dbReference type="EMBL" id="KP406582">
    <property type="protein sequence ID" value="AKK25357.1"/>
    <property type="molecule type" value="mRNA"/>
</dbReference>
<name>A0A0H3W5S4_HALDI</name>
<sequence>MELAFLLFLAIGASVEGAVLWTHKEFDPANYRNGMHALTSNDYDHGSGSVVTDPDGGSNHVLRVWYEKGRYSSHGPNEGVQFFATPTQDHSIMTFSYDVYFDKNFDFRRGGKLPGLFGGWTNCSGGRHSDNCFSTRFMWRADGDGEVYGYIQNKDHQIDGFCDHVVCNSIKGYSMGRGKWRFQRGKWQNIAQSVKLNTPGKTDGSIKVWYNGKLVFTIDQLNIRAKASVDLDGIFFSTFFGGHDSTWAPTHDCYSYFKNFVLSTDSGHPTIIG</sequence>
<proteinExistence type="evidence at transcript level"/>
<organism evidence="3">
    <name type="scientific">Haliotis discus discus</name>
    <name type="common">disc abalone</name>
    <dbReference type="NCBI Taxonomy" id="91233"/>
    <lineage>
        <taxon>Eukaryota</taxon>
        <taxon>Metazoa</taxon>
        <taxon>Spiralia</taxon>
        <taxon>Lophotrochozoa</taxon>
        <taxon>Mollusca</taxon>
        <taxon>Gastropoda</taxon>
        <taxon>Vetigastropoda</taxon>
        <taxon>Lepetellida</taxon>
        <taxon>Haliotoidea</taxon>
        <taxon>Haliotidae</taxon>
        <taxon>Haliotis</taxon>
    </lineage>
</organism>
<protein>
    <submittedName>
        <fullName evidence="3">Alginate lyase</fullName>
    </submittedName>
</protein>
<dbReference type="InterPro" id="IPR048958">
    <property type="entry name" value="Polysacc_lyase_14"/>
</dbReference>
<evidence type="ECO:0000256" key="1">
    <source>
        <dbReference type="SAM" id="SignalP"/>
    </source>
</evidence>